<dbReference type="Proteomes" id="UP000198935">
    <property type="component" value="Unassembled WGS sequence"/>
</dbReference>
<keyword evidence="5" id="KW-0812">Transmembrane</keyword>
<evidence type="ECO:0000259" key="6">
    <source>
        <dbReference type="Pfam" id="PF03918"/>
    </source>
</evidence>
<protein>
    <recommendedName>
        <fullName evidence="5">Cytochrome c-type biogenesis protein</fullName>
    </recommendedName>
</protein>
<feature type="domain" description="CcmH/CycL/Ccl2/NrfF N-terminal" evidence="6">
    <location>
        <begin position="62"/>
        <end position="142"/>
    </location>
</feature>
<keyword evidence="2 5" id="KW-0349">Heme</keyword>
<dbReference type="InterPro" id="IPR038297">
    <property type="entry name" value="CcmH/CycL/NrfF/Ccl2_sf"/>
</dbReference>
<evidence type="ECO:0000256" key="5">
    <source>
        <dbReference type="RuleBase" id="RU364112"/>
    </source>
</evidence>
<keyword evidence="3 5" id="KW-0479">Metal-binding</keyword>
<comment type="similarity">
    <text evidence="1 5">Belongs to the CcmH/CycL/Ccl2/NrfF family.</text>
</comment>
<comment type="function">
    <text evidence="5">Possible subunit of a heme lyase.</text>
</comment>
<keyword evidence="5" id="KW-0472">Membrane</keyword>
<evidence type="ECO:0000256" key="1">
    <source>
        <dbReference type="ARBA" id="ARBA00010342"/>
    </source>
</evidence>
<evidence type="ECO:0000256" key="2">
    <source>
        <dbReference type="ARBA" id="ARBA00022617"/>
    </source>
</evidence>
<keyword evidence="5" id="KW-1133">Transmembrane helix</keyword>
<proteinExistence type="inferred from homology"/>
<dbReference type="AlphaFoldDB" id="A0A1H3UXW3"/>
<keyword evidence="8" id="KW-1185">Reference proteome</keyword>
<evidence type="ECO:0000256" key="3">
    <source>
        <dbReference type="ARBA" id="ARBA00022723"/>
    </source>
</evidence>
<reference evidence="8" key="1">
    <citation type="submission" date="2016-10" db="EMBL/GenBank/DDBJ databases">
        <authorList>
            <person name="Varghese N."/>
            <person name="Submissions S."/>
        </authorList>
    </citation>
    <scope>NUCLEOTIDE SEQUENCE [LARGE SCALE GENOMIC DNA]</scope>
    <source>
        <strain evidence="8">SP</strain>
    </source>
</reference>
<dbReference type="STRING" id="1503961.SAMN05421736_12918"/>
<keyword evidence="5" id="KW-0732">Signal</keyword>
<dbReference type="Gene3D" id="1.10.8.640">
    <property type="entry name" value="Cytochrome C biogenesis protein"/>
    <property type="match status" value="1"/>
</dbReference>
<name>A0A1H3UXW3_9BACI</name>
<organism evidence="7 8">
    <name type="scientific">Evansella caseinilytica</name>
    <dbReference type="NCBI Taxonomy" id="1503961"/>
    <lineage>
        <taxon>Bacteria</taxon>
        <taxon>Bacillati</taxon>
        <taxon>Bacillota</taxon>
        <taxon>Bacilli</taxon>
        <taxon>Bacillales</taxon>
        <taxon>Bacillaceae</taxon>
        <taxon>Evansella</taxon>
    </lineage>
</organism>
<keyword evidence="4 5" id="KW-0408">Iron</keyword>
<sequence length="160" mass="17899">MLPICCAFFCIMSVTTNSLQASGQEEYDVNSPLVNDIAAKLSMEDHSEHDIATCTTKQRYYEDIIELLQEGYSEDEILDYYVDAFGEQALRAPKKTGFSIVAWTAPFVVLSFAGAGIFLRLKNTMAATETEVGEAGENTLDSAEKEVLSSYIEEERKKYY</sequence>
<feature type="transmembrane region" description="Helical" evidence="5">
    <location>
        <begin position="100"/>
        <end position="119"/>
    </location>
</feature>
<gene>
    <name evidence="7" type="ORF">SAMN05421736_12918</name>
</gene>
<dbReference type="InterPro" id="IPR005616">
    <property type="entry name" value="CcmH/CycL/Ccl2/NrfF_N"/>
</dbReference>
<evidence type="ECO:0000256" key="4">
    <source>
        <dbReference type="ARBA" id="ARBA00023004"/>
    </source>
</evidence>
<dbReference type="Pfam" id="PF03918">
    <property type="entry name" value="CcmH"/>
    <property type="match status" value="1"/>
</dbReference>
<evidence type="ECO:0000313" key="7">
    <source>
        <dbReference type="EMBL" id="SDZ67168.1"/>
    </source>
</evidence>
<evidence type="ECO:0000313" key="8">
    <source>
        <dbReference type="Proteomes" id="UP000198935"/>
    </source>
</evidence>
<accession>A0A1H3UXW3</accession>
<dbReference type="GO" id="GO:0046872">
    <property type="term" value="F:metal ion binding"/>
    <property type="evidence" value="ECO:0007669"/>
    <property type="project" value="UniProtKB-KW"/>
</dbReference>
<dbReference type="EMBL" id="FNPI01000029">
    <property type="protein sequence ID" value="SDZ67168.1"/>
    <property type="molecule type" value="Genomic_DNA"/>
</dbReference>